<dbReference type="AlphaFoldDB" id="A0A1Y0B0Z3"/>
<proteinExistence type="predicted"/>
<dbReference type="EMBL" id="KY774314">
    <property type="protein sequence ID" value="ART32055.1"/>
    <property type="molecule type" value="Genomic_DNA"/>
</dbReference>
<feature type="chain" id="PRO_5011906643" description="Secreted protein" evidence="1">
    <location>
        <begin position="18"/>
        <end position="112"/>
    </location>
</feature>
<evidence type="ECO:0000256" key="1">
    <source>
        <dbReference type="SAM" id="SignalP"/>
    </source>
</evidence>
<gene>
    <name evidence="2" type="ORF">AEK19_MT0823</name>
    <name evidence="3" type="ORF">AEK19_MT1887</name>
</gene>
<evidence type="ECO:0008006" key="4">
    <source>
        <dbReference type="Google" id="ProtNLM"/>
    </source>
</evidence>
<feature type="signal peptide" evidence="1">
    <location>
        <begin position="1"/>
        <end position="17"/>
    </location>
</feature>
<reference evidence="2" key="1">
    <citation type="submission" date="2017-03" db="EMBL/GenBank/DDBJ databases">
        <title>The mitochondrial genome of the carnivorous plant Utricularia reniformis (Lentibulariaceae): structure, comparative analysis and evolutionary landmarks.</title>
        <authorList>
            <person name="Silva S.R."/>
            <person name="Alvarenga D.O."/>
            <person name="Michael T.P."/>
            <person name="Miranda V.F.O."/>
            <person name="Varani A.M."/>
        </authorList>
    </citation>
    <scope>NUCLEOTIDE SEQUENCE</scope>
</reference>
<evidence type="ECO:0000313" key="2">
    <source>
        <dbReference type="EMBL" id="ART31057.1"/>
    </source>
</evidence>
<dbReference type="EMBL" id="KY774314">
    <property type="protein sequence ID" value="ART31057.1"/>
    <property type="molecule type" value="Genomic_DNA"/>
</dbReference>
<geneLocation type="mitochondrion" evidence="2"/>
<name>A0A1Y0B0Z3_9LAMI</name>
<accession>A0A1Y0B0Z3</accession>
<protein>
    <recommendedName>
        <fullName evidence="4">Secreted protein</fullName>
    </recommendedName>
</protein>
<sequence>MLHSLLYCVCSLLSLRMMPKRVPLASPSTFQEQVTTHIRKQKMGVKTWVSSAWRSYLFHARSGWCTKQRQSKKRKQTGSTGPTRVCNHVTRLILLLPRRRLLNRRLPNPLTP</sequence>
<keyword evidence="2" id="KW-0496">Mitochondrion</keyword>
<keyword evidence="1" id="KW-0732">Signal</keyword>
<organism evidence="2">
    <name type="scientific">Utricularia reniformis</name>
    <dbReference type="NCBI Taxonomy" id="192314"/>
    <lineage>
        <taxon>Eukaryota</taxon>
        <taxon>Viridiplantae</taxon>
        <taxon>Streptophyta</taxon>
        <taxon>Embryophyta</taxon>
        <taxon>Tracheophyta</taxon>
        <taxon>Spermatophyta</taxon>
        <taxon>Magnoliopsida</taxon>
        <taxon>eudicotyledons</taxon>
        <taxon>Gunneridae</taxon>
        <taxon>Pentapetalae</taxon>
        <taxon>asterids</taxon>
        <taxon>lamiids</taxon>
        <taxon>Lamiales</taxon>
        <taxon>Lentibulariaceae</taxon>
        <taxon>Utricularia</taxon>
    </lineage>
</organism>
<evidence type="ECO:0000313" key="3">
    <source>
        <dbReference type="EMBL" id="ART32055.1"/>
    </source>
</evidence>